<feature type="region of interest" description="Disordered" evidence="4">
    <location>
        <begin position="174"/>
        <end position="226"/>
    </location>
</feature>
<proteinExistence type="predicted"/>
<reference evidence="6" key="1">
    <citation type="submission" date="2021-11" db="EMBL/GenBank/DDBJ databases">
        <authorList>
            <consortium name="Genoscope - CEA"/>
            <person name="William W."/>
        </authorList>
    </citation>
    <scope>NUCLEOTIDE SEQUENCE</scope>
</reference>
<keyword evidence="1" id="KW-0285">Flavoprotein</keyword>
<dbReference type="NCBIfam" id="TIGR00229">
    <property type="entry name" value="sensory_box"/>
    <property type="match status" value="1"/>
</dbReference>
<dbReference type="PROSITE" id="PS50112">
    <property type="entry name" value="PAS"/>
    <property type="match status" value="1"/>
</dbReference>
<organism evidence="6 7">
    <name type="scientific">Pelagomonas calceolata</name>
    <dbReference type="NCBI Taxonomy" id="35677"/>
    <lineage>
        <taxon>Eukaryota</taxon>
        <taxon>Sar</taxon>
        <taxon>Stramenopiles</taxon>
        <taxon>Ochrophyta</taxon>
        <taxon>Pelagophyceae</taxon>
        <taxon>Pelagomonadales</taxon>
        <taxon>Pelagomonadaceae</taxon>
        <taxon>Pelagomonas</taxon>
    </lineage>
</organism>
<name>A0A8J2SUS1_9STRA</name>
<dbReference type="SUPFAM" id="SSF55785">
    <property type="entry name" value="PYP-like sensor domain (PAS domain)"/>
    <property type="match status" value="1"/>
</dbReference>
<keyword evidence="7" id="KW-1185">Reference proteome</keyword>
<dbReference type="EMBL" id="CAKKNE010000005">
    <property type="protein sequence ID" value="CAH0377952.1"/>
    <property type="molecule type" value="Genomic_DNA"/>
</dbReference>
<protein>
    <recommendedName>
        <fullName evidence="5">PAS domain-containing protein</fullName>
    </recommendedName>
</protein>
<evidence type="ECO:0000256" key="2">
    <source>
        <dbReference type="ARBA" id="ARBA00022643"/>
    </source>
</evidence>
<dbReference type="InterPro" id="IPR000014">
    <property type="entry name" value="PAS"/>
</dbReference>
<dbReference type="Gene3D" id="3.30.450.20">
    <property type="entry name" value="PAS domain"/>
    <property type="match status" value="1"/>
</dbReference>
<sequence length="226" mass="24557">MAAQYVAALAARLPEDPRHHHGVALAEVFAATKPRGQAAVVLSYLTASTDASSYQILDEQGTVVGCSDGWLRVIGYTAAEALGRSSRHLHGPRTNFHAVQKVEEAMRRGEPAASRLSYYRRDGTTFENDFIVIPLQASNDNLFYVSIHERDPPLDWSLADAQPPSDVKLHLITPDASASRHGSERSGSSSSRDQRSDSSSNSARSGSESPPQASREMSFTDSMFPL</sequence>
<gene>
    <name evidence="6" type="ORF">PECAL_5P24690</name>
</gene>
<evidence type="ECO:0000313" key="7">
    <source>
        <dbReference type="Proteomes" id="UP000789595"/>
    </source>
</evidence>
<evidence type="ECO:0000256" key="1">
    <source>
        <dbReference type="ARBA" id="ARBA00022630"/>
    </source>
</evidence>
<dbReference type="Proteomes" id="UP000789595">
    <property type="component" value="Unassembled WGS sequence"/>
</dbReference>
<evidence type="ECO:0000256" key="3">
    <source>
        <dbReference type="ARBA" id="ARBA00022991"/>
    </source>
</evidence>
<dbReference type="PANTHER" id="PTHR47429:SF2">
    <property type="entry name" value="PROTEIN TWIN LOV 1"/>
    <property type="match status" value="1"/>
</dbReference>
<dbReference type="PANTHER" id="PTHR47429">
    <property type="entry name" value="PROTEIN TWIN LOV 1"/>
    <property type="match status" value="1"/>
</dbReference>
<dbReference type="AlphaFoldDB" id="A0A8J2SUS1"/>
<accession>A0A8J2SUS1</accession>
<dbReference type="CDD" id="cd00130">
    <property type="entry name" value="PAS"/>
    <property type="match status" value="1"/>
</dbReference>
<evidence type="ECO:0000256" key="4">
    <source>
        <dbReference type="SAM" id="MobiDB-lite"/>
    </source>
</evidence>
<feature type="compositionally biased region" description="Polar residues" evidence="4">
    <location>
        <begin position="210"/>
        <end position="226"/>
    </location>
</feature>
<feature type="compositionally biased region" description="Low complexity" evidence="4">
    <location>
        <begin position="176"/>
        <end position="209"/>
    </location>
</feature>
<dbReference type="InterPro" id="IPR035965">
    <property type="entry name" value="PAS-like_dom_sf"/>
</dbReference>
<keyword evidence="3" id="KW-0157">Chromophore</keyword>
<comment type="caution">
    <text evidence="6">The sequence shown here is derived from an EMBL/GenBank/DDBJ whole genome shotgun (WGS) entry which is preliminary data.</text>
</comment>
<evidence type="ECO:0000259" key="5">
    <source>
        <dbReference type="PROSITE" id="PS50112"/>
    </source>
</evidence>
<feature type="domain" description="PAS" evidence="5">
    <location>
        <begin position="56"/>
        <end position="109"/>
    </location>
</feature>
<dbReference type="Pfam" id="PF13426">
    <property type="entry name" value="PAS_9"/>
    <property type="match status" value="1"/>
</dbReference>
<dbReference type="GO" id="GO:0005634">
    <property type="term" value="C:nucleus"/>
    <property type="evidence" value="ECO:0007669"/>
    <property type="project" value="TreeGrafter"/>
</dbReference>
<keyword evidence="2" id="KW-0288">FMN</keyword>
<evidence type="ECO:0000313" key="6">
    <source>
        <dbReference type="EMBL" id="CAH0377952.1"/>
    </source>
</evidence>